<protein>
    <recommendedName>
        <fullName evidence="2">Phage protein</fullName>
    </recommendedName>
</protein>
<dbReference type="AlphaFoldDB" id="A0A382A9R0"/>
<accession>A0A382A9R0</accession>
<reference evidence="1" key="1">
    <citation type="submission" date="2018-05" db="EMBL/GenBank/DDBJ databases">
        <authorList>
            <person name="Lanie J.A."/>
            <person name="Ng W.-L."/>
            <person name="Kazmierczak K.M."/>
            <person name="Andrzejewski T.M."/>
            <person name="Davidsen T.M."/>
            <person name="Wayne K.J."/>
            <person name="Tettelin H."/>
            <person name="Glass J.I."/>
            <person name="Rusch D."/>
            <person name="Podicherti R."/>
            <person name="Tsui H.-C.T."/>
            <person name="Winkler M.E."/>
        </authorList>
    </citation>
    <scope>NUCLEOTIDE SEQUENCE</scope>
</reference>
<gene>
    <name evidence="1" type="ORF">METZ01_LOCUS150825</name>
</gene>
<evidence type="ECO:0000313" key="1">
    <source>
        <dbReference type="EMBL" id="SVA97971.1"/>
    </source>
</evidence>
<proteinExistence type="predicted"/>
<evidence type="ECO:0008006" key="2">
    <source>
        <dbReference type="Google" id="ProtNLM"/>
    </source>
</evidence>
<dbReference type="EMBL" id="UINC01024412">
    <property type="protein sequence ID" value="SVA97971.1"/>
    <property type="molecule type" value="Genomic_DNA"/>
</dbReference>
<organism evidence="1">
    <name type="scientific">marine metagenome</name>
    <dbReference type="NCBI Taxonomy" id="408172"/>
    <lineage>
        <taxon>unclassified sequences</taxon>
        <taxon>metagenomes</taxon>
        <taxon>ecological metagenomes</taxon>
    </lineage>
</organism>
<sequence length="111" mass="13050">MIVNQEPLFRFELNETELKGITKGRKCKAFSIIYDGLPTNVHKAQADFMLKNFQREPRVVERMYKMITTLDNDKILFPDKNMLIELEKYVIALELCEKEADDYANLEGDEE</sequence>
<name>A0A382A9R0_9ZZZZ</name>